<dbReference type="EMBL" id="MH396013">
    <property type="protein sequence ID" value="AXI97025.1"/>
    <property type="molecule type" value="Genomic_DNA"/>
</dbReference>
<sequence>MRCGNSTRKPTANTLYNFKESIKIIYDLYNSSHNSKIQQNINNILKMIYVDHELKSEHIKQYLRRFKYIYYKTQNYYNISSKFHIYNQYIEEIAIYQLYILYRLSHKDGIYFLIKYLRLPSFI</sequence>
<gene>
    <name evidence="1" type="primary">orf123</name>
</gene>
<proteinExistence type="predicted"/>
<reference evidence="1" key="1">
    <citation type="submission" date="2018-05" db="EMBL/GenBank/DDBJ databases">
        <title>Organellar genomes of Gracilariaceae.</title>
        <authorList>
            <person name="Iha C."/>
            <person name="Oliveira M.C."/>
        </authorList>
    </citation>
    <scope>NUCLEOTIDE SEQUENCE</scope>
</reference>
<keyword evidence="1" id="KW-0150">Chloroplast</keyword>
<evidence type="ECO:0000313" key="1">
    <source>
        <dbReference type="EMBL" id="AXI97025.1"/>
    </source>
</evidence>
<organism evidence="1">
    <name type="scientific">Gracilaria vermiculophylla</name>
    <dbReference type="NCBI Taxonomy" id="2608709"/>
    <lineage>
        <taxon>Eukaryota</taxon>
        <taxon>Rhodophyta</taxon>
        <taxon>Florideophyceae</taxon>
        <taxon>Rhodymeniophycidae</taxon>
        <taxon>Gracilariales</taxon>
        <taxon>Gracilariaceae</taxon>
        <taxon>Gracilaria</taxon>
    </lineage>
</organism>
<geneLocation type="chloroplast" evidence="1"/>
<accession>A0A345U989</accession>
<dbReference type="AlphaFoldDB" id="A0A345U989"/>
<keyword evidence="1" id="KW-0934">Plastid</keyword>
<protein>
    <submittedName>
        <fullName evidence="1">Uncharacterized protein</fullName>
    </submittedName>
</protein>
<name>A0A345U989_9FLOR</name>
<dbReference type="RefSeq" id="YP_009509375.1">
    <property type="nucleotide sequence ID" value="NC_039092.1"/>
</dbReference>
<dbReference type="GeneID" id="37620656"/>